<feature type="transmembrane region" description="Helical" evidence="2">
    <location>
        <begin position="144"/>
        <end position="162"/>
    </location>
</feature>
<evidence type="ECO:0000256" key="1">
    <source>
        <dbReference type="ARBA" id="ARBA00005773"/>
    </source>
</evidence>
<feature type="transmembrane region" description="Helical" evidence="2">
    <location>
        <begin position="304"/>
        <end position="323"/>
    </location>
</feature>
<keyword evidence="2" id="KW-0812">Transmembrane</keyword>
<dbReference type="EMBL" id="CMVM020000344">
    <property type="status" value="NOT_ANNOTATED_CDS"/>
    <property type="molecule type" value="Genomic_DNA"/>
</dbReference>
<reference evidence="4" key="1">
    <citation type="submission" date="2013-10" db="EMBL/GenBank/DDBJ databases">
        <title>Genome sequencing of Onchocerca volvulus.</title>
        <authorList>
            <person name="Cotton J."/>
            <person name="Tsai J."/>
            <person name="Stanley E."/>
            <person name="Tracey A."/>
            <person name="Holroyd N."/>
            <person name="Lustigman S."/>
            <person name="Berriman M."/>
        </authorList>
    </citation>
    <scope>NUCLEOTIDE SEQUENCE</scope>
</reference>
<dbReference type="InterPro" id="IPR002666">
    <property type="entry name" value="Folate_carrier"/>
</dbReference>
<proteinExistence type="inferred from homology"/>
<dbReference type="PANTHER" id="PTHR10686:SF18">
    <property type="entry name" value="IP11787P-RELATED"/>
    <property type="match status" value="1"/>
</dbReference>
<dbReference type="GO" id="GO:0005886">
    <property type="term" value="C:plasma membrane"/>
    <property type="evidence" value="ECO:0007669"/>
    <property type="project" value="TreeGrafter"/>
</dbReference>
<dbReference type="NCBIfam" id="TIGR00806">
    <property type="entry name" value="rfc"/>
    <property type="match status" value="1"/>
</dbReference>
<keyword evidence="4" id="KW-1185">Reference proteome</keyword>
<sequence>MNSSETWRFLTALICFYGFIKEFKIGEPFIYLYQSEVLNLTREQLTNEVYPFIAYSYLLSLIPVLLLTDLTLYKPTMLLEVVGQTVYRSTLVFFPAVWEQKLGMIAYGTASASEIAFFSYIYAKSEKDQYQKLTSYSRAAVMSGRMISYLLAQAIILTGIGSNRSLQYIGFGIPCFVVILAIFLPSVQWKQVVIKLSDSINKEALSEQSDLPETYSAYVRYHLRLMRRNIPRIYRIAAIRKWSIWWAIATCMSLQVAQYAQSLWGEVQHGDTNSLNGFAEAAYTVTAVISILILGLAKINWEKWGELTLAMISLIDTLILIIYSQAQSIWIMYACYIGYRSLYQVMITIAQWNLARKMIGESYGLIFGLNSFIALLLQTLLTIVVPDQHGLNMPVREQFVVYAGCHAFIGAIFLISLCYSLIRRCKSTALIHTEQSKNQILH</sequence>
<dbReference type="SUPFAM" id="SSF103473">
    <property type="entry name" value="MFS general substrate transporter"/>
    <property type="match status" value="1"/>
</dbReference>
<feature type="transmembrane region" description="Helical" evidence="2">
    <location>
        <begin position="399"/>
        <end position="422"/>
    </location>
</feature>
<feature type="transmembrane region" description="Helical" evidence="2">
    <location>
        <begin position="329"/>
        <end position="350"/>
    </location>
</feature>
<feature type="transmembrane region" description="Helical" evidence="2">
    <location>
        <begin position="242"/>
        <end position="261"/>
    </location>
</feature>
<organism evidence="3 4">
    <name type="scientific">Onchocerca volvulus</name>
    <dbReference type="NCBI Taxonomy" id="6282"/>
    <lineage>
        <taxon>Eukaryota</taxon>
        <taxon>Metazoa</taxon>
        <taxon>Ecdysozoa</taxon>
        <taxon>Nematoda</taxon>
        <taxon>Chromadorea</taxon>
        <taxon>Rhabditida</taxon>
        <taxon>Spirurina</taxon>
        <taxon>Spiruromorpha</taxon>
        <taxon>Filarioidea</taxon>
        <taxon>Onchocercidae</taxon>
        <taxon>Onchocerca</taxon>
    </lineage>
</organism>
<feature type="transmembrane region" description="Helical" evidence="2">
    <location>
        <begin position="49"/>
        <end position="70"/>
    </location>
</feature>
<evidence type="ECO:0008006" key="5">
    <source>
        <dbReference type="Google" id="ProtNLM"/>
    </source>
</evidence>
<feature type="transmembrane region" description="Helical" evidence="2">
    <location>
        <begin position="104"/>
        <end position="123"/>
    </location>
</feature>
<reference evidence="3" key="2">
    <citation type="submission" date="2022-06" db="UniProtKB">
        <authorList>
            <consortium name="EnsemblMetazoa"/>
        </authorList>
    </citation>
    <scope>IDENTIFICATION</scope>
</reference>
<feature type="transmembrane region" description="Helical" evidence="2">
    <location>
        <begin position="362"/>
        <end position="384"/>
    </location>
</feature>
<accession>A0A8R1TJQ4</accession>
<dbReference type="InterPro" id="IPR036259">
    <property type="entry name" value="MFS_trans_sf"/>
</dbReference>
<dbReference type="Proteomes" id="UP000024404">
    <property type="component" value="Unassembled WGS sequence"/>
</dbReference>
<dbReference type="PANTHER" id="PTHR10686">
    <property type="entry name" value="FOLATE TRANSPORTER"/>
    <property type="match status" value="1"/>
</dbReference>
<dbReference type="EnsemblMetazoa" id="OVOC10540.1">
    <property type="protein sequence ID" value="OVOC10540.1"/>
    <property type="gene ID" value="WBGene00247349"/>
</dbReference>
<name>A0A8R1TJQ4_ONCVO</name>
<evidence type="ECO:0000313" key="4">
    <source>
        <dbReference type="Proteomes" id="UP000024404"/>
    </source>
</evidence>
<dbReference type="AlphaFoldDB" id="A0A8R1TJQ4"/>
<feature type="transmembrane region" description="Helical" evidence="2">
    <location>
        <begin position="281"/>
        <end position="297"/>
    </location>
</feature>
<keyword evidence="2" id="KW-1133">Transmembrane helix</keyword>
<dbReference type="GO" id="GO:0090482">
    <property type="term" value="F:vitamin transmembrane transporter activity"/>
    <property type="evidence" value="ECO:0007669"/>
    <property type="project" value="InterPro"/>
</dbReference>
<feature type="transmembrane region" description="Helical" evidence="2">
    <location>
        <begin position="168"/>
        <end position="187"/>
    </location>
</feature>
<comment type="similarity">
    <text evidence="1">Belongs to the reduced folate carrier (RFC) transporter (TC 2.A.48) family.</text>
</comment>
<evidence type="ECO:0000313" key="3">
    <source>
        <dbReference type="EnsemblMetazoa" id="OVOC10540.1"/>
    </source>
</evidence>
<evidence type="ECO:0000256" key="2">
    <source>
        <dbReference type="SAM" id="Phobius"/>
    </source>
</evidence>
<dbReference type="OMA" id="CYRCRPL"/>
<protein>
    <recommendedName>
        <fullName evidence="5">Reduced folate carrier</fullName>
    </recommendedName>
</protein>
<dbReference type="Pfam" id="PF01770">
    <property type="entry name" value="Folate_carrier"/>
    <property type="match status" value="1"/>
</dbReference>
<dbReference type="Gene3D" id="1.20.1250.20">
    <property type="entry name" value="MFS general substrate transporter like domains"/>
    <property type="match status" value="1"/>
</dbReference>
<keyword evidence="2" id="KW-0472">Membrane</keyword>